<dbReference type="NCBIfam" id="TIGR00229">
    <property type="entry name" value="sensory_box"/>
    <property type="match status" value="2"/>
</dbReference>
<dbReference type="PANTHER" id="PTHR44757:SF2">
    <property type="entry name" value="BIOFILM ARCHITECTURE MAINTENANCE PROTEIN MBAA"/>
    <property type="match status" value="1"/>
</dbReference>
<reference evidence="6" key="1">
    <citation type="submission" date="2016-12" db="EMBL/GenBank/DDBJ databases">
        <title>Draft Genome Sequences od Carboxydothermus pertinax and islandicus, Hydrogenogenic Carboxydotrophic Bacteria.</title>
        <authorList>
            <person name="Fukuyama Y."/>
            <person name="Ohmae K."/>
            <person name="Yoneda Y."/>
            <person name="Yoshida T."/>
            <person name="Sako Y."/>
        </authorList>
    </citation>
    <scope>NUCLEOTIDE SEQUENCE [LARGE SCALE GENOMIC DNA]</scope>
    <source>
        <strain evidence="6">SET</strain>
    </source>
</reference>
<organism evidence="5 6">
    <name type="scientific">Carboxydothermus islandicus</name>
    <dbReference type="NCBI Taxonomy" id="661089"/>
    <lineage>
        <taxon>Bacteria</taxon>
        <taxon>Bacillati</taxon>
        <taxon>Bacillota</taxon>
        <taxon>Clostridia</taxon>
        <taxon>Thermoanaerobacterales</taxon>
        <taxon>Thermoanaerobacteraceae</taxon>
        <taxon>Carboxydothermus</taxon>
    </lineage>
</organism>
<dbReference type="FunFam" id="3.30.70.270:FF:000001">
    <property type="entry name" value="Diguanylate cyclase domain protein"/>
    <property type="match status" value="1"/>
</dbReference>
<dbReference type="SMART" id="SM00091">
    <property type="entry name" value="PAS"/>
    <property type="match status" value="2"/>
</dbReference>
<dbReference type="InterPro" id="IPR052155">
    <property type="entry name" value="Biofilm_reg_signaling"/>
</dbReference>
<comment type="caution">
    <text evidence="5">The sequence shown here is derived from an EMBL/GenBank/DDBJ whole genome shotgun (WGS) entry which is preliminary data.</text>
</comment>
<dbReference type="PROSITE" id="PS50887">
    <property type="entry name" value="GGDEF"/>
    <property type="match status" value="1"/>
</dbReference>
<feature type="domain" description="PAC" evidence="2">
    <location>
        <begin position="83"/>
        <end position="134"/>
    </location>
</feature>
<dbReference type="SMART" id="SM00052">
    <property type="entry name" value="EAL"/>
    <property type="match status" value="1"/>
</dbReference>
<accession>A0A1L8D2M6</accession>
<dbReference type="Pfam" id="PF00563">
    <property type="entry name" value="EAL"/>
    <property type="match status" value="1"/>
</dbReference>
<dbReference type="STRING" id="661089.ciss_13420"/>
<feature type="domain" description="GGDEF" evidence="4">
    <location>
        <begin position="333"/>
        <end position="466"/>
    </location>
</feature>
<sequence>MGNTFLKMEEEFLWRILEKEQMPIVVWTLDGKVVWFNRYTQEVIDLKIAEQKDRIDVSLIIPQNLVNLIIEHLDDSEDKDFYYKCESQMVLKDGRITYLMWHNHIICDDEGNKYIVSTGVDITDLKNIEKRLEKADKELLAVNEKLMAKQAELFAINEKLLAQEEELKELKRGEERYKLTVEGASDGLWDWNLVTDTAYVSEKWKDIFDSESEVINNYYEKWLKAIHPRDIKKVINSLRNHLEKKTPFYLCEFRIKTKNGKYKWILSRGKALWDEEGKAIRMAGSHTDITLKKEMESKLEYMALYDSLTGLPNRNVFMERLKVAMMDAKRCSKKLAVFFVDLDNFKNINDSFGHLLGDKLLKKIAKRLIMGVRHTDIVSRIGGDEFAILMPDINNLDDTVIVASRILELLNQPIKISNHELYVTVSIGIAIYPDHGKNERELLKNADIAMYKAKRKGKNNFQYFDIVMKSEVDLVNLIKSDLRMALEKEQFFLYYQPLVDVRTGKVTSMEALVRWQHPKKGLLSPNHFIPIAEETRQIIPLGEWVLRKACMQMKEWLNMGYSGLSIAVNISVHQLEQLNFANNVLAILKEVELDPQYLELELTETVLVREMEIAAKNLYKLKEAGVKIIVDDFGAGNSSLRYLQEYMVDGLKIDRSFVNEITKDVNKAIIDAAVLLAHRMKLSVAAEGVETREQLDYLIRCGCDKVQGYYFSKPLPPDEATQIAQKVYQDFIPQVKKGGARQIS</sequence>
<dbReference type="CDD" id="cd00130">
    <property type="entry name" value="PAS"/>
    <property type="match status" value="1"/>
</dbReference>
<evidence type="ECO:0000313" key="6">
    <source>
        <dbReference type="Proteomes" id="UP000187338"/>
    </source>
</evidence>
<dbReference type="Pfam" id="PF00990">
    <property type="entry name" value="GGDEF"/>
    <property type="match status" value="1"/>
</dbReference>
<dbReference type="InterPro" id="IPR001610">
    <property type="entry name" value="PAC"/>
</dbReference>
<dbReference type="InterPro" id="IPR013655">
    <property type="entry name" value="PAS_fold_3"/>
</dbReference>
<dbReference type="RefSeq" id="WP_075865564.1">
    <property type="nucleotide sequence ID" value="NZ_BDJL01000038.1"/>
</dbReference>
<dbReference type="CDD" id="cd01949">
    <property type="entry name" value="GGDEF"/>
    <property type="match status" value="1"/>
</dbReference>
<dbReference type="AlphaFoldDB" id="A0A1L8D2M6"/>
<evidence type="ECO:0000259" key="4">
    <source>
        <dbReference type="PROSITE" id="PS50887"/>
    </source>
</evidence>
<feature type="domain" description="EAL" evidence="3">
    <location>
        <begin position="475"/>
        <end position="728"/>
    </location>
</feature>
<name>A0A1L8D2M6_9THEO</name>
<dbReference type="InterPro" id="IPR043128">
    <property type="entry name" value="Rev_trsase/Diguanyl_cyclase"/>
</dbReference>
<dbReference type="Gene3D" id="3.30.450.20">
    <property type="entry name" value="PAS domain"/>
    <property type="match status" value="2"/>
</dbReference>
<dbReference type="Gene3D" id="3.20.20.450">
    <property type="entry name" value="EAL domain"/>
    <property type="match status" value="1"/>
</dbReference>
<proteinExistence type="predicted"/>
<dbReference type="SUPFAM" id="SSF55073">
    <property type="entry name" value="Nucleotide cyclase"/>
    <property type="match status" value="1"/>
</dbReference>
<dbReference type="PANTHER" id="PTHR44757">
    <property type="entry name" value="DIGUANYLATE CYCLASE DGCP"/>
    <property type="match status" value="1"/>
</dbReference>
<evidence type="ECO:0000256" key="1">
    <source>
        <dbReference type="SAM" id="Coils"/>
    </source>
</evidence>
<dbReference type="SUPFAM" id="SSF55785">
    <property type="entry name" value="PYP-like sensor domain (PAS domain)"/>
    <property type="match status" value="2"/>
</dbReference>
<gene>
    <name evidence="5" type="ORF">ciss_13420</name>
</gene>
<dbReference type="Gene3D" id="3.30.70.270">
    <property type="match status" value="1"/>
</dbReference>
<dbReference type="NCBIfam" id="TIGR00254">
    <property type="entry name" value="GGDEF"/>
    <property type="match status" value="1"/>
</dbReference>
<protein>
    <submittedName>
        <fullName evidence="5">GGDEF domain-containing protein</fullName>
    </submittedName>
</protein>
<dbReference type="SMART" id="SM00086">
    <property type="entry name" value="PAC"/>
    <property type="match status" value="2"/>
</dbReference>
<keyword evidence="6" id="KW-1185">Reference proteome</keyword>
<dbReference type="InterPro" id="IPR000014">
    <property type="entry name" value="PAS"/>
</dbReference>
<keyword evidence="1" id="KW-0175">Coiled coil</keyword>
<dbReference type="InterPro" id="IPR000700">
    <property type="entry name" value="PAS-assoc_C"/>
</dbReference>
<dbReference type="EMBL" id="BDJL01000038">
    <property type="protein sequence ID" value="GAV25409.1"/>
    <property type="molecule type" value="Genomic_DNA"/>
</dbReference>
<dbReference type="InterPro" id="IPR029787">
    <property type="entry name" value="Nucleotide_cyclase"/>
</dbReference>
<dbReference type="InterPro" id="IPR001633">
    <property type="entry name" value="EAL_dom"/>
</dbReference>
<dbReference type="Proteomes" id="UP000187338">
    <property type="component" value="Unassembled WGS sequence"/>
</dbReference>
<dbReference type="PROSITE" id="PS50883">
    <property type="entry name" value="EAL"/>
    <property type="match status" value="1"/>
</dbReference>
<dbReference type="SUPFAM" id="SSF141868">
    <property type="entry name" value="EAL domain-like"/>
    <property type="match status" value="1"/>
</dbReference>
<feature type="coiled-coil region" evidence="1">
    <location>
        <begin position="125"/>
        <end position="180"/>
    </location>
</feature>
<dbReference type="InterPro" id="IPR035919">
    <property type="entry name" value="EAL_sf"/>
</dbReference>
<evidence type="ECO:0000313" key="5">
    <source>
        <dbReference type="EMBL" id="GAV25409.1"/>
    </source>
</evidence>
<dbReference type="Pfam" id="PF08447">
    <property type="entry name" value="PAS_3"/>
    <property type="match status" value="1"/>
</dbReference>
<dbReference type="InterPro" id="IPR035965">
    <property type="entry name" value="PAS-like_dom_sf"/>
</dbReference>
<evidence type="ECO:0000259" key="3">
    <source>
        <dbReference type="PROSITE" id="PS50883"/>
    </source>
</evidence>
<dbReference type="OrthoDB" id="9762141at2"/>
<dbReference type="SMART" id="SM00267">
    <property type="entry name" value="GGDEF"/>
    <property type="match status" value="1"/>
</dbReference>
<dbReference type="CDD" id="cd01948">
    <property type="entry name" value="EAL"/>
    <property type="match status" value="1"/>
</dbReference>
<feature type="domain" description="PAC" evidence="2">
    <location>
        <begin position="249"/>
        <end position="301"/>
    </location>
</feature>
<evidence type="ECO:0000259" key="2">
    <source>
        <dbReference type="PROSITE" id="PS50113"/>
    </source>
</evidence>
<dbReference type="InterPro" id="IPR000160">
    <property type="entry name" value="GGDEF_dom"/>
</dbReference>
<dbReference type="PROSITE" id="PS50113">
    <property type="entry name" value="PAC"/>
    <property type="match status" value="2"/>
</dbReference>